<dbReference type="VEuPathDB" id="AmoebaDB:EHI7A_131240"/>
<protein>
    <submittedName>
        <fullName evidence="2">Uncharacterized protein</fullName>
    </submittedName>
</protein>
<proteinExistence type="predicted"/>
<dbReference type="VEuPathDB" id="AmoebaDB:EHI5A_123220"/>
<accession>A0A175JR64</accession>
<dbReference type="AlphaFoldDB" id="A0A175JR64"/>
<dbReference type="eggNOG" id="ENOG502RGA3">
    <property type="taxonomic scope" value="Eukaryota"/>
</dbReference>
<evidence type="ECO:0000256" key="1">
    <source>
        <dbReference type="SAM" id="Coils"/>
    </source>
</evidence>
<sequence length="888" mass="101981">MKNRKEKIERLTGTFMLDLPRISNLNLPSKTQLSFNHLQNLIDAEKSSYQVDEDRIEDLRKQRDKIAKQHVINMINSNISRNAGQFDAIRQRSLGVFEQYYGFEVKTLNSPLPNEKVIDGDYQFFIQDGNIYALQLSTNSTTCLTEGIFSFIKKLFVKRIYSKIYVDTIRHILYGLSDIDITIYSTITLEYFDTITSIHSSLSVLTNQSGNEITINSLLPLSPETSNLFTCIVIFSSRYIGYVSGHSLIYVRDIGIDEQIITSAINRNAILLATPKKVFLFIESEHISMIRDEDVFLVSIGELSITRAIADGTGLLYPIDDVSFLCEYDNSTCEETDDSETSGKSQSNTTKSYYQITLPSIRSVISKSQCTNITELRKQFEELKELFGNVVDVCFAYEAITERNERVRGAVGCARNEGNSEEGELELLIAIVRSCWKLNVFEGYEGIVSLQVLKKLEKYKKMSESIVGIGIREVSQSAYDILCVMKVMGKMPVGKSGILSVEDVICKEKENDIKEVIYGVLVNALLNGQPFEEQVIQMKNKHTKLFDKKMEMKLIVEKALVMSQQSTNGYENDRNKFGMLIYNSMKDMDIEILSIEGMMVMSGFHDLYISLVLLSLKKSDKMKKEKLESLKRVLTEIMQPIEIIRERIQKPMTSDEMCWLIKKNCCEIVSGSINVEAEKVLYDILNEHNQIDTIISLSSNEIKNYLKQYWPEILWRWYVKKGMYEEAIKCILKLCVEDIYLTKIKVEEEDIEMKQPNDICIRLRLIAEAMSLGMIIGIQAQQEILKAYKILSIMNELCQKVVSIENLLILSTKLHRFEITFEVMLFYTNSNEKQLLRCLALFLEYAWMKGIDGFNNEVNEFLKLVGDAVPISLIDSFKQQKEKRAMMY</sequence>
<reference evidence="2 3" key="1">
    <citation type="submission" date="2016-05" db="EMBL/GenBank/DDBJ databases">
        <title>First whole genome sequencing of Entamoeba histolytica HM1:IMSS-clone-6.</title>
        <authorList>
            <person name="Mukherjee Avik.K."/>
            <person name="Izumyama S."/>
            <person name="Nakada-Tsukui K."/>
            <person name="Nozaki T."/>
        </authorList>
    </citation>
    <scope>NUCLEOTIDE SEQUENCE [LARGE SCALE GENOMIC DNA]</scope>
    <source>
        <strain evidence="2 3">HM1:IMSS clone 6</strain>
    </source>
</reference>
<feature type="coiled-coil region" evidence="1">
    <location>
        <begin position="42"/>
        <end position="69"/>
    </location>
</feature>
<name>A0A175JR64_ENTHI</name>
<dbReference type="VEuPathDB" id="AmoebaDB:KM1_155520"/>
<comment type="caution">
    <text evidence="2">The sequence shown here is derived from an EMBL/GenBank/DDBJ whole genome shotgun (WGS) entry which is preliminary data.</text>
</comment>
<gene>
    <name evidence="2" type="ORF">CL6EHI_138330</name>
</gene>
<organism evidence="2 3">
    <name type="scientific">Entamoeba histolytica</name>
    <dbReference type="NCBI Taxonomy" id="5759"/>
    <lineage>
        <taxon>Eukaryota</taxon>
        <taxon>Amoebozoa</taxon>
        <taxon>Evosea</taxon>
        <taxon>Archamoebae</taxon>
        <taxon>Mastigamoebida</taxon>
        <taxon>Entamoebidae</taxon>
        <taxon>Entamoeba</taxon>
    </lineage>
</organism>
<evidence type="ECO:0000313" key="3">
    <source>
        <dbReference type="Proteomes" id="UP000078387"/>
    </source>
</evidence>
<evidence type="ECO:0000313" key="2">
    <source>
        <dbReference type="EMBL" id="GAT95873.1"/>
    </source>
</evidence>
<dbReference type="VEuPathDB" id="AmoebaDB:EHI_138330"/>
<keyword evidence="1" id="KW-0175">Coiled coil</keyword>
<dbReference type="VEuPathDB" id="AmoebaDB:EHI8A_088510"/>
<dbReference type="Proteomes" id="UP000078387">
    <property type="component" value="Unassembled WGS sequence"/>
</dbReference>
<dbReference type="EMBL" id="BDEQ01000001">
    <property type="protein sequence ID" value="GAT95873.1"/>
    <property type="molecule type" value="Genomic_DNA"/>
</dbReference>